<feature type="transmembrane region" description="Helical" evidence="9">
    <location>
        <begin position="12"/>
        <end position="36"/>
    </location>
</feature>
<keyword evidence="5 9" id="KW-0812">Transmembrane</keyword>
<evidence type="ECO:0000256" key="7">
    <source>
        <dbReference type="ARBA" id="ARBA00023136"/>
    </source>
</evidence>
<feature type="transmembrane region" description="Helical" evidence="9">
    <location>
        <begin position="42"/>
        <end position="64"/>
    </location>
</feature>
<dbReference type="Pfam" id="PF04290">
    <property type="entry name" value="DctQ"/>
    <property type="match status" value="1"/>
</dbReference>
<protein>
    <recommendedName>
        <fullName evidence="9">TRAP transporter small permease protein</fullName>
    </recommendedName>
</protein>
<keyword evidence="3" id="KW-1003">Cell membrane</keyword>
<evidence type="ECO:0000256" key="3">
    <source>
        <dbReference type="ARBA" id="ARBA00022475"/>
    </source>
</evidence>
<evidence type="ECO:0000313" key="12">
    <source>
        <dbReference type="Proteomes" id="UP000598467"/>
    </source>
</evidence>
<feature type="transmembrane region" description="Helical" evidence="9">
    <location>
        <begin position="126"/>
        <end position="147"/>
    </location>
</feature>
<dbReference type="RefSeq" id="WP_190293077.1">
    <property type="nucleotide sequence ID" value="NZ_JABFCZ010000022.1"/>
</dbReference>
<dbReference type="AlphaFoldDB" id="A0A926NZM8"/>
<keyword evidence="7 9" id="KW-0472">Membrane</keyword>
<evidence type="ECO:0000259" key="10">
    <source>
        <dbReference type="Pfam" id="PF04290"/>
    </source>
</evidence>
<accession>A0A926NZM8</accession>
<evidence type="ECO:0000256" key="1">
    <source>
        <dbReference type="ARBA" id="ARBA00004429"/>
    </source>
</evidence>
<dbReference type="InterPro" id="IPR055348">
    <property type="entry name" value="DctQ"/>
</dbReference>
<dbReference type="GO" id="GO:0015740">
    <property type="term" value="P:C4-dicarboxylate transport"/>
    <property type="evidence" value="ECO:0007669"/>
    <property type="project" value="TreeGrafter"/>
</dbReference>
<comment type="caution">
    <text evidence="11">The sequence shown here is derived from an EMBL/GenBank/DDBJ whole genome shotgun (WGS) entry which is preliminary data.</text>
</comment>
<dbReference type="InterPro" id="IPR007387">
    <property type="entry name" value="TRAP_DctQ"/>
</dbReference>
<evidence type="ECO:0000256" key="8">
    <source>
        <dbReference type="ARBA" id="ARBA00038436"/>
    </source>
</evidence>
<keyword evidence="6 9" id="KW-1133">Transmembrane helix</keyword>
<comment type="similarity">
    <text evidence="8 9">Belongs to the TRAP transporter small permease family.</text>
</comment>
<evidence type="ECO:0000256" key="4">
    <source>
        <dbReference type="ARBA" id="ARBA00022519"/>
    </source>
</evidence>
<dbReference type="Proteomes" id="UP000598467">
    <property type="component" value="Unassembled WGS sequence"/>
</dbReference>
<keyword evidence="2 9" id="KW-0813">Transport</keyword>
<sequence length="167" mass="18624">MAYFQFLTKALAWVAAALFVMAGFMLTYEVVARYFFSAPTIWAAELSQLALIWGSLLAMAWLLGARRHIAVDALVDLLSPEQRRFTEAFAMLCIAAFSALVTWKGWDIFFDSFERGRTTGSMLDLPTWVTELAVPAGFALLFLQALLEAWRSLTGERDADAPHGGFE</sequence>
<comment type="function">
    <text evidence="9">Part of the tripartite ATP-independent periplasmic (TRAP) transport system.</text>
</comment>
<proteinExistence type="inferred from homology"/>
<evidence type="ECO:0000256" key="2">
    <source>
        <dbReference type="ARBA" id="ARBA00022448"/>
    </source>
</evidence>
<keyword evidence="4 9" id="KW-0997">Cell inner membrane</keyword>
<evidence type="ECO:0000313" key="11">
    <source>
        <dbReference type="EMBL" id="MBD1548384.1"/>
    </source>
</evidence>
<evidence type="ECO:0000256" key="9">
    <source>
        <dbReference type="RuleBase" id="RU369079"/>
    </source>
</evidence>
<reference evidence="11" key="1">
    <citation type="submission" date="2020-05" db="EMBL/GenBank/DDBJ databases">
        <title>Identification of trans-AT polyketide cluster in two marine bacteria, producers of a novel glutaramide-containing polyketide sesbanimide D and analogs.</title>
        <authorList>
            <person name="Kacar D."/>
            <person name="Rodriguez P."/>
            <person name="Canedo L."/>
            <person name="Gonzalez E."/>
            <person name="Galan B."/>
            <person name="De La Calle F."/>
            <person name="Garcia J.L."/>
        </authorList>
    </citation>
    <scope>NUCLEOTIDE SEQUENCE</scope>
    <source>
        <strain evidence="11">PHM038</strain>
    </source>
</reference>
<comment type="subcellular location">
    <subcellularLocation>
        <location evidence="1 9">Cell inner membrane</location>
        <topology evidence="1 9">Multi-pass membrane protein</topology>
    </subcellularLocation>
</comment>
<evidence type="ECO:0000256" key="5">
    <source>
        <dbReference type="ARBA" id="ARBA00022692"/>
    </source>
</evidence>
<feature type="transmembrane region" description="Helical" evidence="9">
    <location>
        <begin position="85"/>
        <end position="106"/>
    </location>
</feature>
<dbReference type="PANTHER" id="PTHR35011:SF10">
    <property type="entry name" value="TRAP TRANSPORTER SMALL PERMEASE PROTEIN"/>
    <property type="match status" value="1"/>
</dbReference>
<comment type="subunit">
    <text evidence="9">The complex comprises the extracytoplasmic solute receptor protein and the two transmembrane proteins.</text>
</comment>
<feature type="domain" description="Tripartite ATP-independent periplasmic transporters DctQ component" evidence="10">
    <location>
        <begin position="25"/>
        <end position="154"/>
    </location>
</feature>
<dbReference type="EMBL" id="JABFCZ010000022">
    <property type="protein sequence ID" value="MBD1548384.1"/>
    <property type="molecule type" value="Genomic_DNA"/>
</dbReference>
<gene>
    <name evidence="11" type="ORF">HK439_19135</name>
</gene>
<dbReference type="GO" id="GO:0022857">
    <property type="term" value="F:transmembrane transporter activity"/>
    <property type="evidence" value="ECO:0007669"/>
    <property type="project" value="UniProtKB-UniRule"/>
</dbReference>
<dbReference type="PANTHER" id="PTHR35011">
    <property type="entry name" value="2,3-DIKETO-L-GULONATE TRAP TRANSPORTER SMALL PERMEASE PROTEIN YIAM"/>
    <property type="match status" value="1"/>
</dbReference>
<organism evidence="11 12">
    <name type="scientific">Roseibium aggregatum</name>
    <dbReference type="NCBI Taxonomy" id="187304"/>
    <lineage>
        <taxon>Bacteria</taxon>
        <taxon>Pseudomonadati</taxon>
        <taxon>Pseudomonadota</taxon>
        <taxon>Alphaproteobacteria</taxon>
        <taxon>Hyphomicrobiales</taxon>
        <taxon>Stappiaceae</taxon>
        <taxon>Roseibium</taxon>
    </lineage>
</organism>
<name>A0A926NZM8_9HYPH</name>
<dbReference type="GO" id="GO:0005886">
    <property type="term" value="C:plasma membrane"/>
    <property type="evidence" value="ECO:0007669"/>
    <property type="project" value="UniProtKB-SubCell"/>
</dbReference>
<evidence type="ECO:0000256" key="6">
    <source>
        <dbReference type="ARBA" id="ARBA00022989"/>
    </source>
</evidence>